<feature type="compositionally biased region" description="Pro residues" evidence="1">
    <location>
        <begin position="109"/>
        <end position="141"/>
    </location>
</feature>
<dbReference type="AlphaFoldDB" id="A0A233RFB2"/>
<evidence type="ECO:0000313" key="4">
    <source>
        <dbReference type="Proteomes" id="UP000242757"/>
    </source>
</evidence>
<reference evidence="3 4" key="1">
    <citation type="submission" date="2017-08" db="EMBL/GenBank/DDBJ databases">
        <title>A Genome Sequence of Oceanimonas doudoroffii ATCC 27123T.</title>
        <authorList>
            <person name="Brennan M.A."/>
            <person name="Maclea K.S."/>
            <person name="Mcclelland W.D."/>
            <person name="Trachtenberg A.M."/>
        </authorList>
    </citation>
    <scope>NUCLEOTIDE SEQUENCE [LARGE SCALE GENOMIC DNA]</scope>
    <source>
        <strain evidence="3 4">ATCC 27123</strain>
    </source>
</reference>
<dbReference type="GO" id="GO:0032153">
    <property type="term" value="C:cell division site"/>
    <property type="evidence" value="ECO:0007669"/>
    <property type="project" value="TreeGrafter"/>
</dbReference>
<dbReference type="EMBL" id="NBIM01000001">
    <property type="protein sequence ID" value="OXY82064.1"/>
    <property type="molecule type" value="Genomic_DNA"/>
</dbReference>
<dbReference type="RefSeq" id="WP_094198843.1">
    <property type="nucleotide sequence ID" value="NZ_NBIM01000001.1"/>
</dbReference>
<dbReference type="GO" id="GO:0032506">
    <property type="term" value="P:cytokinetic process"/>
    <property type="evidence" value="ECO:0007669"/>
    <property type="project" value="TreeGrafter"/>
</dbReference>
<dbReference type="Pfam" id="PF05036">
    <property type="entry name" value="SPOR"/>
    <property type="match status" value="1"/>
</dbReference>
<accession>A0A233RFB2</accession>
<dbReference type="InterPro" id="IPR052521">
    <property type="entry name" value="Cell_div_SPOR-domain"/>
</dbReference>
<evidence type="ECO:0000259" key="2">
    <source>
        <dbReference type="PROSITE" id="PS51724"/>
    </source>
</evidence>
<evidence type="ECO:0000313" key="3">
    <source>
        <dbReference type="EMBL" id="OXY82064.1"/>
    </source>
</evidence>
<protein>
    <submittedName>
        <fullName evidence="3">DedD protein</fullName>
    </submittedName>
</protein>
<feature type="region of interest" description="Disordered" evidence="1">
    <location>
        <begin position="27"/>
        <end position="144"/>
    </location>
</feature>
<dbReference type="PANTHER" id="PTHR38687">
    <property type="entry name" value="CELL DIVISION PROTEIN DEDD-RELATED"/>
    <property type="match status" value="1"/>
</dbReference>
<dbReference type="PRINTS" id="PR01217">
    <property type="entry name" value="PRICHEXTENSN"/>
</dbReference>
<organism evidence="3 4">
    <name type="scientific">Oceanimonas doudoroffii</name>
    <dbReference type="NCBI Taxonomy" id="84158"/>
    <lineage>
        <taxon>Bacteria</taxon>
        <taxon>Pseudomonadati</taxon>
        <taxon>Pseudomonadota</taxon>
        <taxon>Gammaproteobacteria</taxon>
        <taxon>Aeromonadales</taxon>
        <taxon>Aeromonadaceae</taxon>
        <taxon>Oceanimonas</taxon>
    </lineage>
</organism>
<dbReference type="Gene3D" id="3.30.70.1070">
    <property type="entry name" value="Sporulation related repeat"/>
    <property type="match status" value="1"/>
</dbReference>
<feature type="compositionally biased region" description="Low complexity" evidence="1">
    <location>
        <begin position="53"/>
        <end position="73"/>
    </location>
</feature>
<dbReference type="GO" id="GO:0030428">
    <property type="term" value="C:cell septum"/>
    <property type="evidence" value="ECO:0007669"/>
    <property type="project" value="TreeGrafter"/>
</dbReference>
<dbReference type="PROSITE" id="PS51724">
    <property type="entry name" value="SPOR"/>
    <property type="match status" value="1"/>
</dbReference>
<dbReference type="OrthoDB" id="7069135at2"/>
<proteinExistence type="predicted"/>
<gene>
    <name evidence="3" type="ORF">B6S08_00575</name>
</gene>
<name>A0A233RFB2_9GAMM</name>
<evidence type="ECO:0000256" key="1">
    <source>
        <dbReference type="SAM" id="MobiDB-lite"/>
    </source>
</evidence>
<dbReference type="InterPro" id="IPR007730">
    <property type="entry name" value="SPOR-like_dom"/>
</dbReference>
<sequence length="225" mass="23682">MATQFQHRLVGTVILVALGVIFLPDLLDGKQPPMPEQAVSIPLRPELEPPQEAPASGPEAASAEPAATASAESWTLEEVREAPPAPPKPEPQVVSAPKPQPVAEVKPSAPKPAPVIKPVEPKPQPAPVIKPVAPTPQPAPQIKPVAPAAGADHVVQLGAFRSADNVNALVRKLQAAGYRVQTSPSVPRQGELNRVWVGPDAKARLQQQLPALERLTGLKGRVMAQ</sequence>
<dbReference type="NCBIfam" id="NF008641">
    <property type="entry name" value="PRK11633.1"/>
    <property type="match status" value="1"/>
</dbReference>
<comment type="caution">
    <text evidence="3">The sequence shown here is derived from an EMBL/GenBank/DDBJ whole genome shotgun (WGS) entry which is preliminary data.</text>
</comment>
<dbReference type="InterPro" id="IPR036680">
    <property type="entry name" value="SPOR-like_sf"/>
</dbReference>
<dbReference type="GO" id="GO:0042834">
    <property type="term" value="F:peptidoglycan binding"/>
    <property type="evidence" value="ECO:0007669"/>
    <property type="project" value="InterPro"/>
</dbReference>
<dbReference type="SUPFAM" id="SSF110997">
    <property type="entry name" value="Sporulation related repeat"/>
    <property type="match status" value="1"/>
</dbReference>
<feature type="domain" description="SPOR" evidence="2">
    <location>
        <begin position="147"/>
        <end position="225"/>
    </location>
</feature>
<keyword evidence="4" id="KW-1185">Reference proteome</keyword>
<dbReference type="PANTHER" id="PTHR38687:SF1">
    <property type="entry name" value="CELL DIVISION PROTEIN DEDD"/>
    <property type="match status" value="1"/>
</dbReference>
<dbReference type="Proteomes" id="UP000242757">
    <property type="component" value="Unassembled WGS sequence"/>
</dbReference>